<evidence type="ECO:0000256" key="1">
    <source>
        <dbReference type="ARBA" id="ARBA00000900"/>
    </source>
</evidence>
<evidence type="ECO:0000256" key="2">
    <source>
        <dbReference type="ARBA" id="ARBA00004141"/>
    </source>
</evidence>
<evidence type="ECO:0000256" key="3">
    <source>
        <dbReference type="ARBA" id="ARBA00012483"/>
    </source>
</evidence>
<dbReference type="Pfam" id="PF13639">
    <property type="entry name" value="zf-RING_2"/>
    <property type="match status" value="1"/>
</dbReference>
<evidence type="ECO:0000256" key="8">
    <source>
        <dbReference type="ARBA" id="ARBA00022786"/>
    </source>
</evidence>
<comment type="catalytic activity">
    <reaction evidence="1">
        <text>S-ubiquitinyl-[E2 ubiquitin-conjugating enzyme]-L-cysteine + [acceptor protein]-L-lysine = [E2 ubiquitin-conjugating enzyme]-L-cysteine + N(6)-ubiquitinyl-[acceptor protein]-L-lysine.</text>
        <dbReference type="EC" id="2.3.2.27"/>
    </reaction>
</comment>
<feature type="domain" description="RING-type" evidence="13">
    <location>
        <begin position="116"/>
        <end position="160"/>
    </location>
</feature>
<dbReference type="Proteomes" id="UP000265566">
    <property type="component" value="Chromosome 8"/>
</dbReference>
<reference evidence="14 17" key="2">
    <citation type="journal article" date="2014" name="BMC Genomics">
        <title>An improved genome release (version Mt4.0) for the model legume Medicago truncatula.</title>
        <authorList>
            <person name="Tang H."/>
            <person name="Krishnakumar V."/>
            <person name="Bidwell S."/>
            <person name="Rosen B."/>
            <person name="Chan A."/>
            <person name="Zhou S."/>
            <person name="Gentzbittel L."/>
            <person name="Childs K.L."/>
            <person name="Yandell M."/>
            <person name="Gundlach H."/>
            <person name="Mayer K.F."/>
            <person name="Schwartz D.C."/>
            <person name="Town C.D."/>
        </authorList>
    </citation>
    <scope>GENOME REANNOTATION</scope>
    <source>
        <strain evidence="14">A17</strain>
        <strain evidence="16 17">cv. Jemalong A17</strain>
    </source>
</reference>
<keyword evidence="17" id="KW-1185">Reference proteome</keyword>
<dbReference type="Proteomes" id="UP000002051">
    <property type="component" value="Unassembled WGS sequence"/>
</dbReference>
<evidence type="ECO:0000256" key="11">
    <source>
        <dbReference type="ARBA" id="ARBA00023136"/>
    </source>
</evidence>
<evidence type="ECO:0000259" key="13">
    <source>
        <dbReference type="PROSITE" id="PS50089"/>
    </source>
</evidence>
<comment type="subcellular location">
    <subcellularLocation>
        <location evidence="2">Membrane</location>
        <topology evidence="2">Multi-pass membrane protein</topology>
    </subcellularLocation>
</comment>
<organism evidence="14 17">
    <name type="scientific">Medicago truncatula</name>
    <name type="common">Barrel medic</name>
    <name type="synonym">Medicago tribuloides</name>
    <dbReference type="NCBI Taxonomy" id="3880"/>
    <lineage>
        <taxon>Eukaryota</taxon>
        <taxon>Viridiplantae</taxon>
        <taxon>Streptophyta</taxon>
        <taxon>Embryophyta</taxon>
        <taxon>Tracheophyta</taxon>
        <taxon>Spermatophyta</taxon>
        <taxon>Magnoliopsida</taxon>
        <taxon>eudicotyledons</taxon>
        <taxon>Gunneridae</taxon>
        <taxon>Pentapetalae</taxon>
        <taxon>rosids</taxon>
        <taxon>fabids</taxon>
        <taxon>Fabales</taxon>
        <taxon>Fabaceae</taxon>
        <taxon>Papilionoideae</taxon>
        <taxon>50 kb inversion clade</taxon>
        <taxon>NPAAA clade</taxon>
        <taxon>Hologalegina</taxon>
        <taxon>IRL clade</taxon>
        <taxon>Trifolieae</taxon>
        <taxon>Medicago</taxon>
    </lineage>
</organism>
<dbReference type="EnsemblPlants" id="KEH16434">
    <property type="protein sequence ID" value="KEH16434"/>
    <property type="gene ID" value="MTR_0186s0090"/>
</dbReference>
<keyword evidence="5" id="KW-0812">Transmembrane</keyword>
<dbReference type="GO" id="GO:0008270">
    <property type="term" value="F:zinc ion binding"/>
    <property type="evidence" value="ECO:0007669"/>
    <property type="project" value="UniProtKB-KW"/>
</dbReference>
<reference evidence="15" key="4">
    <citation type="journal article" date="2018" name="Nat. Plants">
        <title>Whole-genome landscape of Medicago truncatula symbiotic genes.</title>
        <authorList>
            <person name="Pecrix Y."/>
            <person name="Gamas P."/>
            <person name="Carrere S."/>
        </authorList>
    </citation>
    <scope>NUCLEOTIDE SEQUENCE</scope>
    <source>
        <tissue evidence="15">Leaves</tissue>
    </source>
</reference>
<dbReference type="InterPro" id="IPR001841">
    <property type="entry name" value="Znf_RING"/>
</dbReference>
<reference evidence="14 17" key="1">
    <citation type="journal article" date="2011" name="Nature">
        <title>The Medicago genome provides insight into the evolution of rhizobial symbioses.</title>
        <authorList>
            <person name="Young N.D."/>
            <person name="Debelle F."/>
            <person name="Oldroyd G.E."/>
            <person name="Geurts R."/>
            <person name="Cannon S.B."/>
            <person name="Udvardi M.K."/>
            <person name="Benedito V.A."/>
            <person name="Mayer K.F."/>
            <person name="Gouzy J."/>
            <person name="Schoof H."/>
            <person name="Van de Peer Y."/>
            <person name="Proost S."/>
            <person name="Cook D.R."/>
            <person name="Meyers B.C."/>
            <person name="Spannagl M."/>
            <person name="Cheung F."/>
            <person name="De Mita S."/>
            <person name="Krishnakumar V."/>
            <person name="Gundlach H."/>
            <person name="Zhou S."/>
            <person name="Mudge J."/>
            <person name="Bharti A.K."/>
            <person name="Murray J.D."/>
            <person name="Naoumkina M.A."/>
            <person name="Rosen B."/>
            <person name="Silverstein K.A."/>
            <person name="Tang H."/>
            <person name="Rombauts S."/>
            <person name="Zhao P.X."/>
            <person name="Zhou P."/>
            <person name="Barbe V."/>
            <person name="Bardou P."/>
            <person name="Bechner M."/>
            <person name="Bellec A."/>
            <person name="Berger A."/>
            <person name="Berges H."/>
            <person name="Bidwell S."/>
            <person name="Bisseling T."/>
            <person name="Choisne N."/>
            <person name="Couloux A."/>
            <person name="Denny R."/>
            <person name="Deshpande S."/>
            <person name="Dai X."/>
            <person name="Doyle J.J."/>
            <person name="Dudez A.M."/>
            <person name="Farmer A.D."/>
            <person name="Fouteau S."/>
            <person name="Franken C."/>
            <person name="Gibelin C."/>
            <person name="Gish J."/>
            <person name="Goldstein S."/>
            <person name="Gonzalez A.J."/>
            <person name="Green P.J."/>
            <person name="Hallab A."/>
            <person name="Hartog M."/>
            <person name="Hua A."/>
            <person name="Humphray S.J."/>
            <person name="Jeong D.H."/>
            <person name="Jing Y."/>
            <person name="Jocker A."/>
            <person name="Kenton S.M."/>
            <person name="Kim D.J."/>
            <person name="Klee K."/>
            <person name="Lai H."/>
            <person name="Lang C."/>
            <person name="Lin S."/>
            <person name="Macmil S.L."/>
            <person name="Magdelenat G."/>
            <person name="Matthews L."/>
            <person name="McCorrison J."/>
            <person name="Monaghan E.L."/>
            <person name="Mun J.H."/>
            <person name="Najar F.Z."/>
            <person name="Nicholson C."/>
            <person name="Noirot C."/>
            <person name="O'Bleness M."/>
            <person name="Paule C.R."/>
            <person name="Poulain J."/>
            <person name="Prion F."/>
            <person name="Qin B."/>
            <person name="Qu C."/>
            <person name="Retzel E.F."/>
            <person name="Riddle C."/>
            <person name="Sallet E."/>
            <person name="Samain S."/>
            <person name="Samson N."/>
            <person name="Sanders I."/>
            <person name="Saurat O."/>
            <person name="Scarpelli C."/>
            <person name="Schiex T."/>
            <person name="Segurens B."/>
            <person name="Severin A.J."/>
            <person name="Sherrier D.J."/>
            <person name="Shi R."/>
            <person name="Sims S."/>
            <person name="Singer S.R."/>
            <person name="Sinharoy S."/>
            <person name="Sterck L."/>
            <person name="Viollet A."/>
            <person name="Wang B.B."/>
            <person name="Wang K."/>
            <person name="Wang M."/>
            <person name="Wang X."/>
            <person name="Warfsmann J."/>
            <person name="Weissenbach J."/>
            <person name="White D.D."/>
            <person name="White J.D."/>
            <person name="Wiley G.B."/>
            <person name="Wincker P."/>
            <person name="Xing Y."/>
            <person name="Yang L."/>
            <person name="Yao Z."/>
            <person name="Ying F."/>
            <person name="Zhai J."/>
            <person name="Zhou L."/>
            <person name="Zuber A."/>
            <person name="Denarie J."/>
            <person name="Dixon R.A."/>
            <person name="May G.D."/>
            <person name="Schwartz D.C."/>
            <person name="Rogers J."/>
            <person name="Quetier F."/>
            <person name="Town C.D."/>
            <person name="Roe B.A."/>
        </authorList>
    </citation>
    <scope>NUCLEOTIDE SEQUENCE [LARGE SCALE GENOMIC DNA]</scope>
    <source>
        <strain evidence="14">A17</strain>
        <strain evidence="16 17">cv. Jemalong A17</strain>
    </source>
</reference>
<dbReference type="PROSITE" id="PS50089">
    <property type="entry name" value="ZF_RING_2"/>
    <property type="match status" value="1"/>
</dbReference>
<reference evidence="16" key="3">
    <citation type="submission" date="2015-06" db="UniProtKB">
        <authorList>
            <consortium name="EnsemblPlants"/>
        </authorList>
    </citation>
    <scope>IDENTIFICATION</scope>
    <source>
        <strain evidence="16">cv. Jemalong A17</strain>
    </source>
</reference>
<keyword evidence="8" id="KW-0833">Ubl conjugation pathway</keyword>
<dbReference type="EC" id="2.3.2.27" evidence="3"/>
<keyword evidence="6" id="KW-0479">Metal-binding</keyword>
<evidence type="ECO:0000313" key="17">
    <source>
        <dbReference type="Proteomes" id="UP000002051"/>
    </source>
</evidence>
<dbReference type="PANTHER" id="PTHR45977:SF13">
    <property type="entry name" value="GB|AAF27103.1"/>
    <property type="match status" value="1"/>
</dbReference>
<keyword evidence="10" id="KW-1133">Transmembrane helix</keyword>
<keyword evidence="9" id="KW-0862">Zinc</keyword>
<dbReference type="InterPro" id="IPR013083">
    <property type="entry name" value="Znf_RING/FYVE/PHD"/>
</dbReference>
<dbReference type="AlphaFoldDB" id="A0A072TFX0"/>
<keyword evidence="11" id="KW-0472">Membrane</keyword>
<evidence type="ECO:0000256" key="9">
    <source>
        <dbReference type="ARBA" id="ARBA00022833"/>
    </source>
</evidence>
<dbReference type="PaxDb" id="3880-AES66376"/>
<dbReference type="GO" id="GO:0006511">
    <property type="term" value="P:ubiquitin-dependent protein catabolic process"/>
    <property type="evidence" value="ECO:0000318"/>
    <property type="project" value="GO_Central"/>
</dbReference>
<evidence type="ECO:0000256" key="5">
    <source>
        <dbReference type="ARBA" id="ARBA00022692"/>
    </source>
</evidence>
<evidence type="ECO:0000313" key="14">
    <source>
        <dbReference type="EMBL" id="KEH16434.1"/>
    </source>
</evidence>
<dbReference type="eggNOG" id="KOG0800">
    <property type="taxonomic scope" value="Eukaryota"/>
</dbReference>
<protein>
    <recommendedName>
        <fullName evidence="3">RING-type E3 ubiquitin transferase</fullName>
        <ecNumber evidence="3">2.3.2.27</ecNumber>
    </recommendedName>
</protein>
<dbReference type="SUPFAM" id="SSF57850">
    <property type="entry name" value="RING/U-box"/>
    <property type="match status" value="1"/>
</dbReference>
<dbReference type="EMBL" id="PSQE01000008">
    <property type="protein sequence ID" value="RHN40660.1"/>
    <property type="molecule type" value="Genomic_DNA"/>
</dbReference>
<keyword evidence="7 12" id="KW-0863">Zinc-finger</keyword>
<evidence type="ECO:0000256" key="4">
    <source>
        <dbReference type="ARBA" id="ARBA00022679"/>
    </source>
</evidence>
<dbReference type="HOGENOM" id="CLU_1621495_0_0_1"/>
<evidence type="ECO:0000313" key="16">
    <source>
        <dbReference type="EnsemblPlants" id="KEH16434"/>
    </source>
</evidence>
<sequence length="164" mass="18404">MNRSLRHAGGFMIPCSNIDNVLVLDDSFVANNLLSSSSRTRLVNHRPNVSAASLNRINGGGMMLDDHILLFDHSSLGSNNMGHHFPFELSHATHQNSTRQHHETTTTWSSEQESMCCICLNELSNGSSVVQMPQHCCSHVFHKDCIRKWIGVRSTCPLCRRNVY</sequence>
<gene>
    <name evidence="14" type="ORF">MTR_0186s0090</name>
    <name evidence="15" type="ORF">MtrunA17_Chr8g0357201</name>
</gene>
<keyword evidence="4" id="KW-0808">Transferase</keyword>
<evidence type="ECO:0000256" key="12">
    <source>
        <dbReference type="PROSITE-ProRule" id="PRU00175"/>
    </source>
</evidence>
<dbReference type="PANTHER" id="PTHR45977">
    <property type="entry name" value="TARGET OF ERK KINASE MPK-1"/>
    <property type="match status" value="1"/>
</dbReference>
<evidence type="ECO:0000256" key="6">
    <source>
        <dbReference type="ARBA" id="ARBA00022723"/>
    </source>
</evidence>
<name>A0A072TFX0_MEDTR</name>
<dbReference type="GO" id="GO:0016567">
    <property type="term" value="P:protein ubiquitination"/>
    <property type="evidence" value="ECO:0000318"/>
    <property type="project" value="GO_Central"/>
</dbReference>
<evidence type="ECO:0000256" key="7">
    <source>
        <dbReference type="ARBA" id="ARBA00022771"/>
    </source>
</evidence>
<dbReference type="Gene3D" id="3.30.40.10">
    <property type="entry name" value="Zinc/RING finger domain, C3HC4 (zinc finger)"/>
    <property type="match status" value="1"/>
</dbReference>
<dbReference type="Gramene" id="rna46846">
    <property type="protein sequence ID" value="RHN40660.1"/>
    <property type="gene ID" value="gene46846"/>
</dbReference>
<evidence type="ECO:0000313" key="15">
    <source>
        <dbReference type="EMBL" id="RHN40660.1"/>
    </source>
</evidence>
<dbReference type="GO" id="GO:0016020">
    <property type="term" value="C:membrane"/>
    <property type="evidence" value="ECO:0007669"/>
    <property type="project" value="UniProtKB-SubCell"/>
</dbReference>
<accession>A0A072TFX0</accession>
<dbReference type="SMART" id="SM00184">
    <property type="entry name" value="RING"/>
    <property type="match status" value="1"/>
</dbReference>
<proteinExistence type="predicted"/>
<dbReference type="EMBL" id="KL402911">
    <property type="protein sequence ID" value="KEH16434.1"/>
    <property type="molecule type" value="Genomic_DNA"/>
</dbReference>
<evidence type="ECO:0000256" key="10">
    <source>
        <dbReference type="ARBA" id="ARBA00022989"/>
    </source>
</evidence>
<dbReference type="GO" id="GO:0061630">
    <property type="term" value="F:ubiquitin protein ligase activity"/>
    <property type="evidence" value="ECO:0000318"/>
    <property type="project" value="GO_Central"/>
</dbReference>